<protein>
    <submittedName>
        <fullName evidence="6">Rho GTPase-activating protein</fullName>
    </submittedName>
</protein>
<dbReference type="SMART" id="SM00055">
    <property type="entry name" value="FCH"/>
    <property type="match status" value="1"/>
</dbReference>
<dbReference type="PANTHER" id="PTHR23176">
    <property type="entry name" value="RHO/RAC/CDC GTPASE-ACTIVATING PROTEIN"/>
    <property type="match status" value="1"/>
</dbReference>
<feature type="domain" description="Rho-GAP" evidence="4">
    <location>
        <begin position="421"/>
        <end position="621"/>
    </location>
</feature>
<dbReference type="GO" id="GO:0005096">
    <property type="term" value="F:GTPase activator activity"/>
    <property type="evidence" value="ECO:0007669"/>
    <property type="project" value="UniProtKB-KW"/>
</dbReference>
<dbReference type="InterPro" id="IPR031160">
    <property type="entry name" value="F_BAR_dom"/>
</dbReference>
<dbReference type="EMBL" id="CP119964">
    <property type="protein sequence ID" value="WFD40747.1"/>
    <property type="molecule type" value="Genomic_DNA"/>
</dbReference>
<gene>
    <name evidence="6" type="primary">RGD1</name>
    <name evidence="6" type="ORF">MJAP1_003736</name>
</gene>
<dbReference type="PROSITE" id="PS51741">
    <property type="entry name" value="F_BAR"/>
    <property type="match status" value="1"/>
</dbReference>
<dbReference type="SMART" id="SM00324">
    <property type="entry name" value="RhoGAP"/>
    <property type="match status" value="1"/>
</dbReference>
<accession>A0AAF0F9E7</accession>
<dbReference type="PANTHER" id="PTHR23176:SF134">
    <property type="entry name" value="RHO-TYPE GTPASE-ACTIVATING PROTEIN"/>
    <property type="match status" value="1"/>
</dbReference>
<dbReference type="FunFam" id="1.10.555.10:FF:000077">
    <property type="entry name" value="GTPase activating protein"/>
    <property type="match status" value="1"/>
</dbReference>
<dbReference type="Pfam" id="PF00611">
    <property type="entry name" value="FCH"/>
    <property type="match status" value="1"/>
</dbReference>
<dbReference type="InterPro" id="IPR000198">
    <property type="entry name" value="RhoGAP_dom"/>
</dbReference>
<reference evidence="6" key="1">
    <citation type="submission" date="2023-03" db="EMBL/GenBank/DDBJ databases">
        <title>Mating type loci evolution in Malassezia.</title>
        <authorList>
            <person name="Coelho M.A."/>
        </authorList>
    </citation>
    <scope>NUCLEOTIDE SEQUENCE</scope>
    <source>
        <strain evidence="6">CBS 9431</strain>
    </source>
</reference>
<dbReference type="AlphaFoldDB" id="A0AAF0F9E7"/>
<dbReference type="Gene3D" id="1.10.555.10">
    <property type="entry name" value="Rho GTPase activation protein"/>
    <property type="match status" value="1"/>
</dbReference>
<keyword evidence="2" id="KW-0175">Coiled coil</keyword>
<evidence type="ECO:0000259" key="5">
    <source>
        <dbReference type="PROSITE" id="PS51741"/>
    </source>
</evidence>
<proteinExistence type="predicted"/>
<evidence type="ECO:0000259" key="4">
    <source>
        <dbReference type="PROSITE" id="PS50238"/>
    </source>
</evidence>
<dbReference type="RefSeq" id="XP_060123644.1">
    <property type="nucleotide sequence ID" value="XM_060267661.1"/>
</dbReference>
<organism evidence="6 7">
    <name type="scientific">Malassezia japonica</name>
    <dbReference type="NCBI Taxonomy" id="223818"/>
    <lineage>
        <taxon>Eukaryota</taxon>
        <taxon>Fungi</taxon>
        <taxon>Dikarya</taxon>
        <taxon>Basidiomycota</taxon>
        <taxon>Ustilaginomycotina</taxon>
        <taxon>Malasseziomycetes</taxon>
        <taxon>Malasseziales</taxon>
        <taxon>Malasseziaceae</taxon>
        <taxon>Malassezia</taxon>
    </lineage>
</organism>
<dbReference type="GO" id="GO:0007165">
    <property type="term" value="P:signal transduction"/>
    <property type="evidence" value="ECO:0007669"/>
    <property type="project" value="InterPro"/>
</dbReference>
<dbReference type="InterPro" id="IPR001060">
    <property type="entry name" value="FCH_dom"/>
</dbReference>
<dbReference type="GO" id="GO:0005737">
    <property type="term" value="C:cytoplasm"/>
    <property type="evidence" value="ECO:0007669"/>
    <property type="project" value="TreeGrafter"/>
</dbReference>
<evidence type="ECO:0000313" key="6">
    <source>
        <dbReference type="EMBL" id="WFD40747.1"/>
    </source>
</evidence>
<dbReference type="Proteomes" id="UP001217754">
    <property type="component" value="Chromosome 7"/>
</dbReference>
<evidence type="ECO:0000256" key="3">
    <source>
        <dbReference type="SAM" id="MobiDB-lite"/>
    </source>
</evidence>
<keyword evidence="1" id="KW-0343">GTPase activation</keyword>
<feature type="domain" description="F-BAR" evidence="5">
    <location>
        <begin position="55"/>
        <end position="359"/>
    </location>
</feature>
<name>A0AAF0F9E7_9BASI</name>
<dbReference type="SUPFAM" id="SSF103657">
    <property type="entry name" value="BAR/IMD domain-like"/>
    <property type="match status" value="1"/>
</dbReference>
<dbReference type="Pfam" id="PF00620">
    <property type="entry name" value="RhoGAP"/>
    <property type="match status" value="1"/>
</dbReference>
<evidence type="ECO:0000256" key="1">
    <source>
        <dbReference type="ARBA" id="ARBA00022468"/>
    </source>
</evidence>
<keyword evidence="7" id="KW-1185">Reference proteome</keyword>
<dbReference type="InterPro" id="IPR050729">
    <property type="entry name" value="Rho-GAP"/>
</dbReference>
<dbReference type="InterPro" id="IPR027267">
    <property type="entry name" value="AH/BAR_dom_sf"/>
</dbReference>
<feature type="region of interest" description="Disordered" evidence="3">
    <location>
        <begin position="32"/>
        <end position="56"/>
    </location>
</feature>
<evidence type="ECO:0000313" key="7">
    <source>
        <dbReference type="Proteomes" id="UP001217754"/>
    </source>
</evidence>
<evidence type="ECO:0000256" key="2">
    <source>
        <dbReference type="PROSITE-ProRule" id="PRU01077"/>
    </source>
</evidence>
<dbReference type="SUPFAM" id="SSF48350">
    <property type="entry name" value="GTPase activation domain, GAP"/>
    <property type="match status" value="1"/>
</dbReference>
<dbReference type="PROSITE" id="PS50238">
    <property type="entry name" value="RHOGAP"/>
    <property type="match status" value="1"/>
</dbReference>
<dbReference type="InterPro" id="IPR008936">
    <property type="entry name" value="Rho_GTPase_activation_prot"/>
</dbReference>
<sequence>MGDTSYLSTTANNIGDASFAPLRASTSTNTYAGGTAEAGDRTLLPASGGNDGPTPEIVKSSVIDDATMRSLCAMDCGLPLMDERLRQSLESAREASAFIKKRAALEEEYAHGLSKMSKTYASEYSSHEARAGSYSSNWKSMLHAQESLSENHFRFATKLTAISDDLAILVRDSERQRRQHREMGHRLEKSLLDAESSVERARMRFDIAAEDLERVFLVKQGDTQRAADMSIGAAASKRTLGMSFTKGGLFKNKNPQQILRHEDEFRTKKNTAHEMLRTEAQQAQVVRQEYFSQHLPHILRSLRDTLNELDTGLQFQLMRFAFLYESIVLSDGMAVNPLNEKSTTNGLRDSASAIDNGADFKDFLQSYELAHGKDFKGPRRFNPYDEQTLTNLMYQTTLTGPGAGGDEGAMSGGSAHAIFGVDLTTQLIRDNVEVPPILEICADAIERVGIQNMGIYRLSGTTSRVQKLKAKFDADWSSVDLMSDEALSDINIVAGCLKLWFRELPEPLLTHALYPAFIEAAKVENDYLRQIRLHEQVNELPDANYATLRFLMAHLDRVRSQESVNQMSAHNLAIVFGPTLLSPPHDVVALDAAAGGPVHLQDMSHQCLVVETILLKYRDIFVDSEEDK</sequence>
<dbReference type="GeneID" id="85227387"/>
<dbReference type="Gene3D" id="1.20.1270.60">
    <property type="entry name" value="Arfaptin homology (AH) domain/BAR domain"/>
    <property type="match status" value="1"/>
</dbReference>